<sequence length="79" mass="8554">MGKTETSLPEKNRFNLDSAVSRILSCRKICAGNVTVIKHQELPKAGVFAVHMAKTLDDDCVRIDQATCSDSPGHNNPTA</sequence>
<protein>
    <submittedName>
        <fullName evidence="1">Uncharacterized protein</fullName>
    </submittedName>
</protein>
<dbReference type="RefSeq" id="WP_040851117.1">
    <property type="nucleotide sequence ID" value="NZ_CP021106.3"/>
</dbReference>
<proteinExistence type="predicted"/>
<evidence type="ECO:0000313" key="1">
    <source>
        <dbReference type="EMBL" id="ARO88892.1"/>
    </source>
</evidence>
<organism evidence="1 2">
    <name type="scientific">Nitrosospira lacus</name>
    <dbReference type="NCBI Taxonomy" id="1288494"/>
    <lineage>
        <taxon>Bacteria</taxon>
        <taxon>Pseudomonadati</taxon>
        <taxon>Pseudomonadota</taxon>
        <taxon>Betaproteobacteria</taxon>
        <taxon>Nitrosomonadales</taxon>
        <taxon>Nitrosomonadaceae</taxon>
        <taxon>Nitrosospira</taxon>
    </lineage>
</organism>
<dbReference type="KEGG" id="nlc:EBAPG3_014555"/>
<dbReference type="Proteomes" id="UP000012179">
    <property type="component" value="Chromosome"/>
</dbReference>
<gene>
    <name evidence="1" type="ORF">EBAPG3_014555</name>
</gene>
<accession>A0A1W6SSW0</accession>
<dbReference type="EMBL" id="CP021106">
    <property type="protein sequence ID" value="ARO88892.1"/>
    <property type="molecule type" value="Genomic_DNA"/>
</dbReference>
<reference evidence="1 2" key="1">
    <citation type="journal article" date="2015" name="Int. J. Syst. Evol. Microbiol.">
        <title>Nitrosospira lacus sp. nov., a psychrotolerant, ammonia-oxidizing bacterium from sandy lake sediment.</title>
        <authorList>
            <person name="Urakawa H."/>
            <person name="Garcia J.C."/>
            <person name="Nielsen J.L."/>
            <person name="Le V.Q."/>
            <person name="Kozlowski J.A."/>
            <person name="Stein L.Y."/>
            <person name="Lim C.K."/>
            <person name="Pommerening-Roser A."/>
            <person name="Martens-Habbena W."/>
            <person name="Stahl D.A."/>
            <person name="Klotz M.G."/>
        </authorList>
    </citation>
    <scope>NUCLEOTIDE SEQUENCE [LARGE SCALE GENOMIC DNA]</scope>
    <source>
        <strain evidence="1 2">APG3</strain>
    </source>
</reference>
<dbReference type="AlphaFoldDB" id="A0A1W6SSW0"/>
<dbReference type="OrthoDB" id="9767928at2"/>
<evidence type="ECO:0000313" key="2">
    <source>
        <dbReference type="Proteomes" id="UP000012179"/>
    </source>
</evidence>
<name>A0A1W6SSW0_9PROT</name>
<keyword evidence="2" id="KW-1185">Reference proteome</keyword>